<dbReference type="SUPFAM" id="SSF88659">
    <property type="entry name" value="Sigma3 and sigma4 domains of RNA polymerase sigma factors"/>
    <property type="match status" value="1"/>
</dbReference>
<dbReference type="InterPro" id="IPR036388">
    <property type="entry name" value="WH-like_DNA-bd_sf"/>
</dbReference>
<proteinExistence type="inferred from homology"/>
<keyword evidence="9" id="KW-1185">Reference proteome</keyword>
<dbReference type="GO" id="GO:0006352">
    <property type="term" value="P:DNA-templated transcription initiation"/>
    <property type="evidence" value="ECO:0007669"/>
    <property type="project" value="InterPro"/>
</dbReference>
<dbReference type="AlphaFoldDB" id="A0A420XV02"/>
<dbReference type="InterPro" id="IPR013324">
    <property type="entry name" value="RNA_pol_sigma_r3/r4-like"/>
</dbReference>
<evidence type="ECO:0000256" key="1">
    <source>
        <dbReference type="ARBA" id="ARBA00010641"/>
    </source>
</evidence>
<reference evidence="8 9" key="1">
    <citation type="submission" date="2018-10" db="EMBL/GenBank/DDBJ databases">
        <title>Genomic Encyclopedia of Archaeal and Bacterial Type Strains, Phase II (KMG-II): from individual species to whole genera.</title>
        <authorList>
            <person name="Goeker M."/>
        </authorList>
    </citation>
    <scope>NUCLEOTIDE SEQUENCE [LARGE SCALE GENOMIC DNA]</scope>
    <source>
        <strain evidence="8 9">RP-AC37</strain>
    </source>
</reference>
<keyword evidence="4" id="KW-0238">DNA-binding</keyword>
<dbReference type="InterPro" id="IPR039425">
    <property type="entry name" value="RNA_pol_sigma-70-like"/>
</dbReference>
<dbReference type="PANTHER" id="PTHR43133">
    <property type="entry name" value="RNA POLYMERASE ECF-TYPE SIGMA FACTO"/>
    <property type="match status" value="1"/>
</dbReference>
<keyword evidence="2" id="KW-0805">Transcription regulation</keyword>
<dbReference type="GO" id="GO:0003677">
    <property type="term" value="F:DNA binding"/>
    <property type="evidence" value="ECO:0007669"/>
    <property type="project" value="UniProtKB-KW"/>
</dbReference>
<keyword evidence="5" id="KW-0804">Transcription</keyword>
<dbReference type="EMBL" id="RBWV01000003">
    <property type="protein sequence ID" value="RKS80656.1"/>
    <property type="molecule type" value="Genomic_DNA"/>
</dbReference>
<dbReference type="Pfam" id="PF04542">
    <property type="entry name" value="Sigma70_r2"/>
    <property type="match status" value="1"/>
</dbReference>
<gene>
    <name evidence="8" type="ORF">CLV35_0245</name>
</gene>
<dbReference type="PANTHER" id="PTHR43133:SF50">
    <property type="entry name" value="ECF RNA POLYMERASE SIGMA FACTOR SIGM"/>
    <property type="match status" value="1"/>
</dbReference>
<protein>
    <submittedName>
        <fullName evidence="8">RNA polymerase sigma-70 factor (Sigma-E family)</fullName>
    </submittedName>
</protein>
<accession>A0A420XV02</accession>
<evidence type="ECO:0000259" key="6">
    <source>
        <dbReference type="Pfam" id="PF04542"/>
    </source>
</evidence>
<name>A0A420XV02_9ACTN</name>
<dbReference type="InterPro" id="IPR013325">
    <property type="entry name" value="RNA_pol_sigma_r2"/>
</dbReference>
<sequence>MTGERDREEFTAFVAGSARRLLHVAELACGDRHRAEDLVQSALMGAYLRWDKIRDEDPFAYVRRSVLNGQVSWWRRHSRESLTAETPDDVAADTVNNADDRDALRRALARLTRRERAVVILRFIEDLSEQQTALELGIAAGTVKSTSARALAKLRAQAAEPVGDMP</sequence>
<feature type="domain" description="RNA polymerase sigma-70 region 2" evidence="6">
    <location>
        <begin position="18"/>
        <end position="79"/>
    </location>
</feature>
<evidence type="ECO:0000256" key="2">
    <source>
        <dbReference type="ARBA" id="ARBA00023015"/>
    </source>
</evidence>
<dbReference type="InParanoid" id="A0A420XV02"/>
<evidence type="ECO:0000256" key="5">
    <source>
        <dbReference type="ARBA" id="ARBA00023163"/>
    </source>
</evidence>
<dbReference type="Proteomes" id="UP000281955">
    <property type="component" value="Unassembled WGS sequence"/>
</dbReference>
<feature type="domain" description="RNA polymerase sigma factor 70 region 4 type 2" evidence="7">
    <location>
        <begin position="102"/>
        <end position="154"/>
    </location>
</feature>
<comment type="similarity">
    <text evidence="1">Belongs to the sigma-70 factor family. ECF subfamily.</text>
</comment>
<dbReference type="NCBIfam" id="TIGR02983">
    <property type="entry name" value="SigE-fam_strep"/>
    <property type="match status" value="1"/>
</dbReference>
<dbReference type="InterPro" id="IPR007627">
    <property type="entry name" value="RNA_pol_sigma70_r2"/>
</dbReference>
<dbReference type="Gene3D" id="1.10.10.10">
    <property type="entry name" value="Winged helix-like DNA-binding domain superfamily/Winged helix DNA-binding domain"/>
    <property type="match status" value="1"/>
</dbReference>
<dbReference type="GO" id="GO:0016987">
    <property type="term" value="F:sigma factor activity"/>
    <property type="evidence" value="ECO:0007669"/>
    <property type="project" value="UniProtKB-KW"/>
</dbReference>
<dbReference type="CDD" id="cd06171">
    <property type="entry name" value="Sigma70_r4"/>
    <property type="match status" value="1"/>
</dbReference>
<evidence type="ECO:0000313" key="9">
    <source>
        <dbReference type="Proteomes" id="UP000281955"/>
    </source>
</evidence>
<dbReference type="SUPFAM" id="SSF88946">
    <property type="entry name" value="Sigma2 domain of RNA polymerase sigma factors"/>
    <property type="match status" value="1"/>
</dbReference>
<keyword evidence="3" id="KW-0731">Sigma factor</keyword>
<dbReference type="InterPro" id="IPR014284">
    <property type="entry name" value="RNA_pol_sigma-70_dom"/>
</dbReference>
<organism evidence="8 9">
    <name type="scientific">Motilibacter peucedani</name>
    <dbReference type="NCBI Taxonomy" id="598650"/>
    <lineage>
        <taxon>Bacteria</taxon>
        <taxon>Bacillati</taxon>
        <taxon>Actinomycetota</taxon>
        <taxon>Actinomycetes</taxon>
        <taxon>Motilibacterales</taxon>
        <taxon>Motilibacteraceae</taxon>
        <taxon>Motilibacter</taxon>
    </lineage>
</organism>
<dbReference type="Gene3D" id="1.10.1740.10">
    <property type="match status" value="1"/>
</dbReference>
<evidence type="ECO:0000256" key="3">
    <source>
        <dbReference type="ARBA" id="ARBA00023082"/>
    </source>
</evidence>
<dbReference type="Pfam" id="PF08281">
    <property type="entry name" value="Sigma70_r4_2"/>
    <property type="match status" value="1"/>
</dbReference>
<dbReference type="NCBIfam" id="TIGR02937">
    <property type="entry name" value="sigma70-ECF"/>
    <property type="match status" value="1"/>
</dbReference>
<dbReference type="InterPro" id="IPR013249">
    <property type="entry name" value="RNA_pol_sigma70_r4_t2"/>
</dbReference>
<evidence type="ECO:0000313" key="8">
    <source>
        <dbReference type="EMBL" id="RKS80656.1"/>
    </source>
</evidence>
<comment type="caution">
    <text evidence="8">The sequence shown here is derived from an EMBL/GenBank/DDBJ whole genome shotgun (WGS) entry which is preliminary data.</text>
</comment>
<evidence type="ECO:0000256" key="4">
    <source>
        <dbReference type="ARBA" id="ARBA00023125"/>
    </source>
</evidence>
<dbReference type="InterPro" id="IPR014325">
    <property type="entry name" value="RNA_pol_sigma-E_actinobac"/>
</dbReference>
<evidence type="ECO:0000259" key="7">
    <source>
        <dbReference type="Pfam" id="PF08281"/>
    </source>
</evidence>